<evidence type="ECO:0000313" key="11">
    <source>
        <dbReference type="EMBL" id="KAG5682873.1"/>
    </source>
</evidence>
<keyword evidence="2 10" id="KW-0444">Lipid biosynthesis</keyword>
<dbReference type="GO" id="GO:0005789">
    <property type="term" value="C:endoplasmic reticulum membrane"/>
    <property type="evidence" value="ECO:0007669"/>
    <property type="project" value="TreeGrafter"/>
</dbReference>
<keyword evidence="12" id="KW-1185">Reference proteome</keyword>
<evidence type="ECO:0000313" key="12">
    <source>
        <dbReference type="Proteomes" id="UP001107558"/>
    </source>
</evidence>
<keyword evidence="6 10" id="KW-1133">Transmembrane helix</keyword>
<feature type="transmembrane region" description="Helical" evidence="10">
    <location>
        <begin position="26"/>
        <end position="45"/>
    </location>
</feature>
<dbReference type="PANTHER" id="PTHR11157">
    <property type="entry name" value="FATTY ACID ACYL TRANSFERASE-RELATED"/>
    <property type="match status" value="1"/>
</dbReference>
<gene>
    <name evidence="11" type="ORF">PVAND_012192</name>
</gene>
<sequence length="309" mass="36879">MDALNKISATWQDLMDNKSDPRTTNWFLMSSPLPTVMICLTYVYLVKIVGPALMENRKPFQLRKIIVVYNFLQVLLSAWLFWGLGKSGWFTNYSYRCQPVDLSYSAQAIQMTHFCWWYYFSKFTEFFDTFFFVLRKRYDQVSTLHVIHHGIMPFSVWWGVKFMPGGHSTFFGLLNTFVHIIMYTYYMLAAMGPQVQKYLWWKKYLTILQMIQFVGIFTHCFQLIFHNPCNYSYIFVYWIGGHGVLFYFLFRSFYQQAYVAKSKSVKNDEPNDKKTLIVDDNENIVEYKKHYETKRDSITQINKALAKHL</sequence>
<dbReference type="Pfam" id="PF01151">
    <property type="entry name" value="ELO"/>
    <property type="match status" value="1"/>
</dbReference>
<reference evidence="11" key="1">
    <citation type="submission" date="2021-03" db="EMBL/GenBank/DDBJ databases">
        <title>Chromosome level genome of the anhydrobiotic midge Polypedilum vanderplanki.</title>
        <authorList>
            <person name="Yoshida Y."/>
            <person name="Kikawada T."/>
            <person name="Gusev O."/>
        </authorList>
    </citation>
    <scope>NUCLEOTIDE SEQUENCE</scope>
    <source>
        <strain evidence="11">NIAS01</strain>
        <tissue evidence="11">Whole body or cell culture</tissue>
    </source>
</reference>
<keyword evidence="9 10" id="KW-0275">Fatty acid biosynthesis</keyword>
<dbReference type="EC" id="2.3.1.199" evidence="10"/>
<proteinExistence type="inferred from homology"/>
<protein>
    <recommendedName>
        <fullName evidence="10">Elongation of very long chain fatty acids protein</fullName>
        <ecNumber evidence="10">2.3.1.199</ecNumber>
    </recommendedName>
    <alternativeName>
        <fullName evidence="10">Very-long-chain 3-oxoacyl-CoA synthase</fullName>
    </alternativeName>
</protein>
<keyword evidence="5 10" id="KW-0276">Fatty acid metabolism</keyword>
<keyword evidence="8 10" id="KW-0472">Membrane</keyword>
<evidence type="ECO:0000256" key="3">
    <source>
        <dbReference type="ARBA" id="ARBA00022679"/>
    </source>
</evidence>
<dbReference type="Proteomes" id="UP001107558">
    <property type="component" value="Chromosome 1"/>
</dbReference>
<keyword evidence="4 10" id="KW-0812">Transmembrane</keyword>
<comment type="similarity">
    <text evidence="10">Belongs to the ELO family.</text>
</comment>
<accession>A0A9J6CKV8</accession>
<dbReference type="AlphaFoldDB" id="A0A9J6CKV8"/>
<keyword evidence="7 10" id="KW-0443">Lipid metabolism</keyword>
<dbReference type="GO" id="GO:0019367">
    <property type="term" value="P:fatty acid elongation, saturated fatty acid"/>
    <property type="evidence" value="ECO:0007669"/>
    <property type="project" value="TreeGrafter"/>
</dbReference>
<dbReference type="InterPro" id="IPR002076">
    <property type="entry name" value="ELO_fam"/>
</dbReference>
<dbReference type="PANTHER" id="PTHR11157:SF69">
    <property type="entry name" value="ELONGATION OF VERY LONG CHAIN FATTY ACIDS PROTEIN 7"/>
    <property type="match status" value="1"/>
</dbReference>
<comment type="subcellular location">
    <subcellularLocation>
        <location evidence="1">Membrane</location>
        <topology evidence="1">Multi-pass membrane protein</topology>
    </subcellularLocation>
</comment>
<evidence type="ECO:0000256" key="2">
    <source>
        <dbReference type="ARBA" id="ARBA00022516"/>
    </source>
</evidence>
<dbReference type="GO" id="GO:0042761">
    <property type="term" value="P:very long-chain fatty acid biosynthetic process"/>
    <property type="evidence" value="ECO:0007669"/>
    <property type="project" value="TreeGrafter"/>
</dbReference>
<evidence type="ECO:0000256" key="1">
    <source>
        <dbReference type="ARBA" id="ARBA00004141"/>
    </source>
</evidence>
<feature type="transmembrane region" description="Helical" evidence="10">
    <location>
        <begin position="172"/>
        <end position="192"/>
    </location>
</feature>
<name>A0A9J6CKV8_POLVA</name>
<evidence type="ECO:0000256" key="4">
    <source>
        <dbReference type="ARBA" id="ARBA00022692"/>
    </source>
</evidence>
<comment type="catalytic activity">
    <reaction evidence="10">
        <text>a very-long-chain acyl-CoA + malonyl-CoA + H(+) = a very-long-chain 3-oxoacyl-CoA + CO2 + CoA</text>
        <dbReference type="Rhea" id="RHEA:32727"/>
        <dbReference type="ChEBI" id="CHEBI:15378"/>
        <dbReference type="ChEBI" id="CHEBI:16526"/>
        <dbReference type="ChEBI" id="CHEBI:57287"/>
        <dbReference type="ChEBI" id="CHEBI:57384"/>
        <dbReference type="ChEBI" id="CHEBI:90725"/>
        <dbReference type="ChEBI" id="CHEBI:90736"/>
        <dbReference type="EC" id="2.3.1.199"/>
    </reaction>
</comment>
<evidence type="ECO:0000256" key="7">
    <source>
        <dbReference type="ARBA" id="ARBA00023098"/>
    </source>
</evidence>
<dbReference type="GO" id="GO:0009922">
    <property type="term" value="F:fatty acid elongase activity"/>
    <property type="evidence" value="ECO:0007669"/>
    <property type="project" value="UniProtKB-EC"/>
</dbReference>
<evidence type="ECO:0000256" key="9">
    <source>
        <dbReference type="ARBA" id="ARBA00023160"/>
    </source>
</evidence>
<dbReference type="GO" id="GO:0034626">
    <property type="term" value="P:fatty acid elongation, polyunsaturated fatty acid"/>
    <property type="evidence" value="ECO:0007669"/>
    <property type="project" value="TreeGrafter"/>
</dbReference>
<evidence type="ECO:0000256" key="5">
    <source>
        <dbReference type="ARBA" id="ARBA00022832"/>
    </source>
</evidence>
<feature type="transmembrane region" description="Helical" evidence="10">
    <location>
        <begin position="65"/>
        <end position="82"/>
    </location>
</feature>
<evidence type="ECO:0000256" key="10">
    <source>
        <dbReference type="RuleBase" id="RU361115"/>
    </source>
</evidence>
<evidence type="ECO:0000256" key="6">
    <source>
        <dbReference type="ARBA" id="ARBA00022989"/>
    </source>
</evidence>
<keyword evidence="3 10" id="KW-0808">Transferase</keyword>
<dbReference type="EMBL" id="JADBJN010000001">
    <property type="protein sequence ID" value="KAG5682873.1"/>
    <property type="molecule type" value="Genomic_DNA"/>
</dbReference>
<feature type="transmembrane region" description="Helical" evidence="10">
    <location>
        <begin position="141"/>
        <end position="160"/>
    </location>
</feature>
<comment type="caution">
    <text evidence="11">The sequence shown here is derived from an EMBL/GenBank/DDBJ whole genome shotgun (WGS) entry which is preliminary data.</text>
</comment>
<feature type="transmembrane region" description="Helical" evidence="10">
    <location>
        <begin position="231"/>
        <end position="250"/>
    </location>
</feature>
<dbReference type="OrthoDB" id="434092at2759"/>
<evidence type="ECO:0000256" key="8">
    <source>
        <dbReference type="ARBA" id="ARBA00023136"/>
    </source>
</evidence>
<dbReference type="GO" id="GO:0034625">
    <property type="term" value="P:fatty acid elongation, monounsaturated fatty acid"/>
    <property type="evidence" value="ECO:0007669"/>
    <property type="project" value="TreeGrafter"/>
</dbReference>
<organism evidence="11 12">
    <name type="scientific">Polypedilum vanderplanki</name>
    <name type="common">Sleeping chironomid midge</name>
    <dbReference type="NCBI Taxonomy" id="319348"/>
    <lineage>
        <taxon>Eukaryota</taxon>
        <taxon>Metazoa</taxon>
        <taxon>Ecdysozoa</taxon>
        <taxon>Arthropoda</taxon>
        <taxon>Hexapoda</taxon>
        <taxon>Insecta</taxon>
        <taxon>Pterygota</taxon>
        <taxon>Neoptera</taxon>
        <taxon>Endopterygota</taxon>
        <taxon>Diptera</taxon>
        <taxon>Nematocera</taxon>
        <taxon>Chironomoidea</taxon>
        <taxon>Chironomidae</taxon>
        <taxon>Chironominae</taxon>
        <taxon>Polypedilum</taxon>
        <taxon>Polypedilum</taxon>
    </lineage>
</organism>
<dbReference type="GO" id="GO:0030148">
    <property type="term" value="P:sphingolipid biosynthetic process"/>
    <property type="evidence" value="ECO:0007669"/>
    <property type="project" value="TreeGrafter"/>
</dbReference>
<feature type="transmembrane region" description="Helical" evidence="10">
    <location>
        <begin position="204"/>
        <end position="225"/>
    </location>
</feature>